<dbReference type="AlphaFoldDB" id="A0A9D1FH59"/>
<accession>A0A9D1FH59</accession>
<evidence type="ECO:0000313" key="2">
    <source>
        <dbReference type="Proteomes" id="UP000886865"/>
    </source>
</evidence>
<reference evidence="1" key="2">
    <citation type="journal article" date="2021" name="PeerJ">
        <title>Extensive microbial diversity within the chicken gut microbiome revealed by metagenomics and culture.</title>
        <authorList>
            <person name="Gilroy R."/>
            <person name="Ravi A."/>
            <person name="Getino M."/>
            <person name="Pursley I."/>
            <person name="Horton D.L."/>
            <person name="Alikhan N.F."/>
            <person name="Baker D."/>
            <person name="Gharbi K."/>
            <person name="Hall N."/>
            <person name="Watson M."/>
            <person name="Adriaenssens E.M."/>
            <person name="Foster-Nyarko E."/>
            <person name="Jarju S."/>
            <person name="Secka A."/>
            <person name="Antonio M."/>
            <person name="Oren A."/>
            <person name="Chaudhuri R.R."/>
            <person name="La Ragione R."/>
            <person name="Hildebrand F."/>
            <person name="Pallen M.J."/>
        </authorList>
    </citation>
    <scope>NUCLEOTIDE SEQUENCE</scope>
    <source>
        <strain evidence="1">CHK152-2871</strain>
    </source>
</reference>
<dbReference type="Proteomes" id="UP000886865">
    <property type="component" value="Unassembled WGS sequence"/>
</dbReference>
<proteinExistence type="predicted"/>
<protein>
    <submittedName>
        <fullName evidence="1">Uncharacterized protein</fullName>
    </submittedName>
</protein>
<gene>
    <name evidence="1" type="ORF">IAA86_00370</name>
</gene>
<reference evidence="1" key="1">
    <citation type="submission" date="2020-10" db="EMBL/GenBank/DDBJ databases">
        <authorList>
            <person name="Gilroy R."/>
        </authorList>
    </citation>
    <scope>NUCLEOTIDE SEQUENCE</scope>
    <source>
        <strain evidence="1">CHK152-2871</strain>
    </source>
</reference>
<sequence length="284" mass="32777">MQIQKTGHFSSRTIYFSNIKKQAEANTRTTACNSDILEALSIQSANNAPIINQNQIQEEIDIITKNIQEKFDEITQEMQDIYSEVTHLYKKGDKTAPDGSFLRIITGDNKQKTMEEYTQDGRLTRKTTFTKINGGLLCSVEEGCEILPNGSKKIAKKALFWHNQPISFIQDHQIMPDGSEKFKKRTDFRFTKPVYFVEDYKKLKDGTLERAEEVEYSFGKISYYLKGFKGQKDGSFEQEKEIHFKDGQAILYQNGLSRNENGVLSAQKTFKKTKNGWQEIRNKF</sequence>
<evidence type="ECO:0000313" key="1">
    <source>
        <dbReference type="EMBL" id="HIS73458.1"/>
    </source>
</evidence>
<dbReference type="EMBL" id="DVJQ01000002">
    <property type="protein sequence ID" value="HIS73458.1"/>
    <property type="molecule type" value="Genomic_DNA"/>
</dbReference>
<comment type="caution">
    <text evidence="1">The sequence shown here is derived from an EMBL/GenBank/DDBJ whole genome shotgun (WGS) entry which is preliminary data.</text>
</comment>
<organism evidence="1 2">
    <name type="scientific">Candidatus Galligastranaerophilus intestinavium</name>
    <dbReference type="NCBI Taxonomy" id="2840836"/>
    <lineage>
        <taxon>Bacteria</taxon>
        <taxon>Candidatus Galligastranaerophilus</taxon>
    </lineage>
</organism>
<name>A0A9D1FH59_9BACT</name>